<dbReference type="RefSeq" id="XP_040778985.1">
    <property type="nucleotide sequence ID" value="XM_040925317.1"/>
</dbReference>
<feature type="transmembrane region" description="Helical" evidence="1">
    <location>
        <begin position="12"/>
        <end position="33"/>
    </location>
</feature>
<accession>A0A9P4Y6U7</accession>
<dbReference type="AlphaFoldDB" id="A0A9P4Y6U7"/>
<gene>
    <name evidence="2" type="ORF">M406DRAFT_70126</name>
</gene>
<keyword evidence="1" id="KW-0472">Membrane</keyword>
<evidence type="ECO:0000313" key="3">
    <source>
        <dbReference type="Proteomes" id="UP000803844"/>
    </source>
</evidence>
<comment type="caution">
    <text evidence="2">The sequence shown here is derived from an EMBL/GenBank/DDBJ whole genome shotgun (WGS) entry which is preliminary data.</text>
</comment>
<dbReference type="Proteomes" id="UP000803844">
    <property type="component" value="Unassembled WGS sequence"/>
</dbReference>
<keyword evidence="3" id="KW-1185">Reference proteome</keyword>
<sequence>MDSDIFVALAKTGYAFDVVSDLAMATISTLLLWSPEMAVKSKIMTGVALGFGIITGKIVMWTVIECSLGIIAGSIPMLKFTRKRKVHEDKMEEFEMNKSDADFRRAVTEAAGTAHQDRGAPRSS</sequence>
<name>A0A9P4Y6U7_CRYP1</name>
<proteinExistence type="predicted"/>
<evidence type="ECO:0000313" key="2">
    <source>
        <dbReference type="EMBL" id="KAF3768024.1"/>
    </source>
</evidence>
<keyword evidence="1" id="KW-0812">Transmembrane</keyword>
<organism evidence="2 3">
    <name type="scientific">Cryphonectria parasitica (strain ATCC 38755 / EP155)</name>
    <dbReference type="NCBI Taxonomy" id="660469"/>
    <lineage>
        <taxon>Eukaryota</taxon>
        <taxon>Fungi</taxon>
        <taxon>Dikarya</taxon>
        <taxon>Ascomycota</taxon>
        <taxon>Pezizomycotina</taxon>
        <taxon>Sordariomycetes</taxon>
        <taxon>Sordariomycetidae</taxon>
        <taxon>Diaporthales</taxon>
        <taxon>Cryphonectriaceae</taxon>
        <taxon>Cryphonectria-Endothia species complex</taxon>
        <taxon>Cryphonectria</taxon>
    </lineage>
</organism>
<feature type="transmembrane region" description="Helical" evidence="1">
    <location>
        <begin position="53"/>
        <end position="75"/>
    </location>
</feature>
<protein>
    <submittedName>
        <fullName evidence="2">Uncharacterized protein</fullName>
    </submittedName>
</protein>
<reference evidence="2" key="1">
    <citation type="journal article" date="2020" name="Phytopathology">
        <title>Genome sequence of the chestnut blight fungus Cryphonectria parasitica EP155: A fundamental resource for an archetypical invasive plant pathogen.</title>
        <authorList>
            <person name="Crouch J.A."/>
            <person name="Dawe A."/>
            <person name="Aerts A."/>
            <person name="Barry K."/>
            <person name="Churchill A.C.L."/>
            <person name="Grimwood J."/>
            <person name="Hillman B."/>
            <person name="Milgroom M.G."/>
            <person name="Pangilinan J."/>
            <person name="Smith M."/>
            <person name="Salamov A."/>
            <person name="Schmutz J."/>
            <person name="Yadav J."/>
            <person name="Grigoriev I.V."/>
            <person name="Nuss D."/>
        </authorList>
    </citation>
    <scope>NUCLEOTIDE SEQUENCE</scope>
    <source>
        <strain evidence="2">EP155</strain>
    </source>
</reference>
<keyword evidence="1" id="KW-1133">Transmembrane helix</keyword>
<dbReference type="EMBL" id="MU032346">
    <property type="protein sequence ID" value="KAF3768024.1"/>
    <property type="molecule type" value="Genomic_DNA"/>
</dbReference>
<dbReference type="GeneID" id="63842446"/>
<dbReference type="OrthoDB" id="3897607at2759"/>
<evidence type="ECO:0000256" key="1">
    <source>
        <dbReference type="SAM" id="Phobius"/>
    </source>
</evidence>